<reference evidence="8" key="1">
    <citation type="journal article" date="2012" name="MBio">
        <title>Comparative genome analysis of Trichophyton rubrum and related dermatophytes reveals candidate genes involved in infection.</title>
        <authorList>
            <person name="Martinez D.A."/>
            <person name="Oliver B.G."/>
            <person name="Graeser Y."/>
            <person name="Goldberg J.M."/>
            <person name="Li W."/>
            <person name="Martinez-Rossi N.M."/>
            <person name="Monod M."/>
            <person name="Shelest E."/>
            <person name="Barton R.C."/>
            <person name="Birch E."/>
            <person name="Brakhage A.A."/>
            <person name="Chen Z."/>
            <person name="Gurr S.J."/>
            <person name="Heiman D."/>
            <person name="Heitman J."/>
            <person name="Kosti I."/>
            <person name="Rossi A."/>
            <person name="Saif S."/>
            <person name="Samalova M."/>
            <person name="Saunders C.W."/>
            <person name="Shea T."/>
            <person name="Summerbell R.C."/>
            <person name="Xu J."/>
            <person name="Young S."/>
            <person name="Zeng Q."/>
            <person name="Birren B.W."/>
            <person name="Cuomo C.A."/>
            <person name="White T.C."/>
        </authorList>
    </citation>
    <scope>NUCLEOTIDE SEQUENCE [LARGE SCALE GENOMIC DNA]</scope>
    <source>
        <strain evidence="8">ATCC MYA-4605 / CBS 113480</strain>
    </source>
</reference>
<feature type="transmembrane region" description="Helical" evidence="6">
    <location>
        <begin position="212"/>
        <end position="234"/>
    </location>
</feature>
<evidence type="ECO:0000313" key="8">
    <source>
        <dbReference type="Proteomes" id="UP000002035"/>
    </source>
</evidence>
<evidence type="ECO:0000256" key="3">
    <source>
        <dbReference type="ARBA" id="ARBA00022989"/>
    </source>
</evidence>
<comment type="subcellular location">
    <subcellularLocation>
        <location evidence="1">Membrane</location>
        <topology evidence="1">Multi-pass membrane protein</topology>
    </subcellularLocation>
</comment>
<dbReference type="eggNOG" id="KOG0254">
    <property type="taxonomic scope" value="Eukaryota"/>
</dbReference>
<dbReference type="SUPFAM" id="SSF103473">
    <property type="entry name" value="MFS general substrate transporter"/>
    <property type="match status" value="1"/>
</dbReference>
<sequence length="434" mass="48159">MMRITLYIPWQLYKKRVCIFRPQLYIENSFLDQLSPHLSDNGIDDLSLGHHTTNKNKTESVAPVSVMDEESDSRSHSETTFTNRPSAGMVGKQDRTIIVTSIHTITNHFRSINDIAWYEIKLTCAGSAYMLTGCVLQLPLVLLYNFFTAGPRDGASCLAMLKMSIFTQHTMFASFFYSFCVGASMMTIAYYLPIWYQAIKGASAVKSGVMNIPLLLSLTYSLIMTIGTGLLSTFDMNTGPAKWVGYQVLYRLGLGLGCDTKYDTPQAIPFLLFGQQLGGTVVLRIGGDILTAYLARDIRTSLPEVNLDRISNSGTSDLRDVASGLDMVKLLQAYNEALRYVFYLVVAVSGLSLAGASLVEWKNLIKVEKEHKAGKVRLSGIVKDQLPKAHSLPHTNLLEVCFVSMPWSILASFESSKFNNDPPLNVCLFCRGRS</sequence>
<dbReference type="Proteomes" id="UP000002035">
    <property type="component" value="Unassembled WGS sequence"/>
</dbReference>
<evidence type="ECO:0000256" key="5">
    <source>
        <dbReference type="SAM" id="MobiDB-lite"/>
    </source>
</evidence>
<keyword evidence="3 6" id="KW-1133">Transmembrane helix</keyword>
<dbReference type="GeneID" id="9230906"/>
<dbReference type="PANTHER" id="PTHR23501:SF198">
    <property type="entry name" value="AZOLE RESISTANCE PROTEIN 1-RELATED"/>
    <property type="match status" value="1"/>
</dbReference>
<feature type="transmembrane region" description="Helical" evidence="6">
    <location>
        <begin position="170"/>
        <end position="192"/>
    </location>
</feature>
<keyword evidence="8" id="KW-1185">Reference proteome</keyword>
<dbReference type="OrthoDB" id="10021397at2759"/>
<gene>
    <name evidence="7" type="ORF">MCYG_06429</name>
</gene>
<proteinExistence type="predicted"/>
<organism evidence="7 8">
    <name type="scientific">Arthroderma otae (strain ATCC MYA-4605 / CBS 113480)</name>
    <name type="common">Microsporum canis</name>
    <dbReference type="NCBI Taxonomy" id="554155"/>
    <lineage>
        <taxon>Eukaryota</taxon>
        <taxon>Fungi</taxon>
        <taxon>Dikarya</taxon>
        <taxon>Ascomycota</taxon>
        <taxon>Pezizomycotina</taxon>
        <taxon>Eurotiomycetes</taxon>
        <taxon>Eurotiomycetidae</taxon>
        <taxon>Onygenales</taxon>
        <taxon>Arthrodermataceae</taxon>
        <taxon>Microsporum</taxon>
    </lineage>
</organism>
<evidence type="ECO:0000256" key="2">
    <source>
        <dbReference type="ARBA" id="ARBA00022692"/>
    </source>
</evidence>
<feature type="region of interest" description="Disordered" evidence="5">
    <location>
        <begin position="49"/>
        <end position="88"/>
    </location>
</feature>
<protein>
    <submittedName>
        <fullName evidence="7">Major facilitator superfamily transporter</fullName>
    </submittedName>
</protein>
<evidence type="ECO:0000256" key="1">
    <source>
        <dbReference type="ARBA" id="ARBA00004141"/>
    </source>
</evidence>
<dbReference type="VEuPathDB" id="FungiDB:MCYG_06429"/>
<dbReference type="InterPro" id="IPR036259">
    <property type="entry name" value="MFS_trans_sf"/>
</dbReference>
<accession>C5FUM6</accession>
<keyword evidence="2 6" id="KW-0812">Transmembrane</keyword>
<name>C5FUM6_ARTOC</name>
<dbReference type="EMBL" id="DS995706">
    <property type="protein sequence ID" value="EEQ33610.1"/>
    <property type="molecule type" value="Genomic_DNA"/>
</dbReference>
<dbReference type="GO" id="GO:0022857">
    <property type="term" value="F:transmembrane transporter activity"/>
    <property type="evidence" value="ECO:0007669"/>
    <property type="project" value="TreeGrafter"/>
</dbReference>
<dbReference type="PANTHER" id="PTHR23501">
    <property type="entry name" value="MAJOR FACILITATOR SUPERFAMILY"/>
    <property type="match status" value="1"/>
</dbReference>
<evidence type="ECO:0000313" key="7">
    <source>
        <dbReference type="EMBL" id="EEQ33610.1"/>
    </source>
</evidence>
<dbReference type="HOGENOM" id="CLU_631593_0_0_1"/>
<feature type="transmembrane region" description="Helical" evidence="6">
    <location>
        <begin position="128"/>
        <end position="150"/>
    </location>
</feature>
<dbReference type="GO" id="GO:0005886">
    <property type="term" value="C:plasma membrane"/>
    <property type="evidence" value="ECO:0007669"/>
    <property type="project" value="TreeGrafter"/>
</dbReference>
<feature type="transmembrane region" description="Helical" evidence="6">
    <location>
        <begin position="340"/>
        <end position="359"/>
    </location>
</feature>
<keyword evidence="4 6" id="KW-0472">Membrane</keyword>
<evidence type="ECO:0000256" key="4">
    <source>
        <dbReference type="ARBA" id="ARBA00023136"/>
    </source>
</evidence>
<evidence type="ECO:0000256" key="6">
    <source>
        <dbReference type="SAM" id="Phobius"/>
    </source>
</evidence>
<dbReference type="RefSeq" id="XP_002844465.1">
    <property type="nucleotide sequence ID" value="XM_002844419.1"/>
</dbReference>
<dbReference type="AlphaFoldDB" id="C5FUM6"/>